<dbReference type="Gene3D" id="3.20.20.80">
    <property type="entry name" value="Glycosidases"/>
    <property type="match status" value="1"/>
</dbReference>
<reference evidence="3 4" key="1">
    <citation type="journal article" date="2012" name="Science">
        <title>The Paleozoic origin of enzymatic lignin decomposition reconstructed from 31 fungal genomes.</title>
        <authorList>
            <person name="Floudas D."/>
            <person name="Binder M."/>
            <person name="Riley R."/>
            <person name="Barry K."/>
            <person name="Blanchette R.A."/>
            <person name="Henrissat B."/>
            <person name="Martinez A.T."/>
            <person name="Otillar R."/>
            <person name="Spatafora J.W."/>
            <person name="Yadav J.S."/>
            <person name="Aerts A."/>
            <person name="Benoit I."/>
            <person name="Boyd A."/>
            <person name="Carlson A."/>
            <person name="Copeland A."/>
            <person name="Coutinho P.M."/>
            <person name="de Vries R.P."/>
            <person name="Ferreira P."/>
            <person name="Findley K."/>
            <person name="Foster B."/>
            <person name="Gaskell J."/>
            <person name="Glotzer D."/>
            <person name="Gorecki P."/>
            <person name="Heitman J."/>
            <person name="Hesse C."/>
            <person name="Hori C."/>
            <person name="Igarashi K."/>
            <person name="Jurgens J.A."/>
            <person name="Kallen N."/>
            <person name="Kersten P."/>
            <person name="Kohler A."/>
            <person name="Kuees U."/>
            <person name="Kumar T.K.A."/>
            <person name="Kuo A."/>
            <person name="LaButti K."/>
            <person name="Larrondo L.F."/>
            <person name="Lindquist E."/>
            <person name="Ling A."/>
            <person name="Lombard V."/>
            <person name="Lucas S."/>
            <person name="Lundell T."/>
            <person name="Martin R."/>
            <person name="McLaughlin D.J."/>
            <person name="Morgenstern I."/>
            <person name="Morin E."/>
            <person name="Murat C."/>
            <person name="Nagy L.G."/>
            <person name="Nolan M."/>
            <person name="Ohm R.A."/>
            <person name="Patyshakuliyeva A."/>
            <person name="Rokas A."/>
            <person name="Ruiz-Duenas F.J."/>
            <person name="Sabat G."/>
            <person name="Salamov A."/>
            <person name="Samejima M."/>
            <person name="Schmutz J."/>
            <person name="Slot J.C."/>
            <person name="St John F."/>
            <person name="Stenlid J."/>
            <person name="Sun H."/>
            <person name="Sun S."/>
            <person name="Syed K."/>
            <person name="Tsang A."/>
            <person name="Wiebenga A."/>
            <person name="Young D."/>
            <person name="Pisabarro A."/>
            <person name="Eastwood D.C."/>
            <person name="Martin F."/>
            <person name="Cullen D."/>
            <person name="Grigoriev I.V."/>
            <person name="Hibbett D.S."/>
        </authorList>
    </citation>
    <scope>NUCLEOTIDE SEQUENCE</scope>
    <source>
        <strain evidence="4">FP-58527</strain>
    </source>
</reference>
<dbReference type="InParanoid" id="S8DRD7"/>
<dbReference type="InterPro" id="IPR030458">
    <property type="entry name" value="Glyco_hydro_31_AS"/>
</dbReference>
<evidence type="ECO:0000313" key="3">
    <source>
        <dbReference type="EMBL" id="EPS95846.1"/>
    </source>
</evidence>
<name>S8DRD7_FOMSC</name>
<evidence type="ECO:0000259" key="2">
    <source>
        <dbReference type="Pfam" id="PF01055"/>
    </source>
</evidence>
<evidence type="ECO:0000313" key="4">
    <source>
        <dbReference type="Proteomes" id="UP000015241"/>
    </source>
</evidence>
<feature type="domain" description="Glycoside hydrolase family 31 TIM barrel" evidence="2">
    <location>
        <begin position="1"/>
        <end position="145"/>
    </location>
</feature>
<gene>
    <name evidence="3" type="ORF">FOMPIDRAFT_90565</name>
</gene>
<dbReference type="AlphaFoldDB" id="S8DRD7"/>
<dbReference type="GO" id="GO:0005975">
    <property type="term" value="P:carbohydrate metabolic process"/>
    <property type="evidence" value="ECO:0007669"/>
    <property type="project" value="InterPro"/>
</dbReference>
<dbReference type="eggNOG" id="KOG1065">
    <property type="taxonomic scope" value="Eukaryota"/>
</dbReference>
<dbReference type="Proteomes" id="UP000015241">
    <property type="component" value="Unassembled WGS sequence"/>
</dbReference>
<dbReference type="OrthoDB" id="1334205at2759"/>
<accession>S8DRD7</accession>
<dbReference type="InterPro" id="IPR000322">
    <property type="entry name" value="Glyco_hydro_31_TIM"/>
</dbReference>
<evidence type="ECO:0000256" key="1">
    <source>
        <dbReference type="RuleBase" id="RU361185"/>
    </source>
</evidence>
<keyword evidence="4" id="KW-1185">Reference proteome</keyword>
<dbReference type="STRING" id="743788.S8DRD7"/>
<organism evidence="3 4">
    <name type="scientific">Fomitopsis schrenkii</name>
    <name type="common">Brown rot fungus</name>
    <dbReference type="NCBI Taxonomy" id="2126942"/>
    <lineage>
        <taxon>Eukaryota</taxon>
        <taxon>Fungi</taxon>
        <taxon>Dikarya</taxon>
        <taxon>Basidiomycota</taxon>
        <taxon>Agaricomycotina</taxon>
        <taxon>Agaricomycetes</taxon>
        <taxon>Polyporales</taxon>
        <taxon>Fomitopsis</taxon>
    </lineage>
</organism>
<dbReference type="EMBL" id="KE504199">
    <property type="protein sequence ID" value="EPS95846.1"/>
    <property type="molecule type" value="Genomic_DNA"/>
</dbReference>
<dbReference type="Pfam" id="PF01055">
    <property type="entry name" value="Glyco_hydro_31_2nd"/>
    <property type="match status" value="1"/>
</dbReference>
<dbReference type="HOGENOM" id="CLU_1602755_0_0_1"/>
<comment type="similarity">
    <text evidence="1">Belongs to the glycosyl hydrolase 31 family.</text>
</comment>
<sequence length="166" mass="18877">MREADILLEVMWNDIDVCHAVRDLTMNLVPLSSGEVRQFVHELQAASHQRLTPVVNAAIAHRVNDIDIFVVTSFYTSPVLHRDVWVKTHDGSEYIGVPCFVPNIQEDRTEALRGWSQVGVEFSGIWLDMNEVSFFRDRPCSNGKTDLTPPPSIRSILVIPLRQNPR</sequence>
<protein>
    <recommendedName>
        <fullName evidence="2">Glycoside hydrolase family 31 TIM barrel domain-containing protein</fullName>
    </recommendedName>
</protein>
<dbReference type="GO" id="GO:0004553">
    <property type="term" value="F:hydrolase activity, hydrolyzing O-glycosyl compounds"/>
    <property type="evidence" value="ECO:0007669"/>
    <property type="project" value="InterPro"/>
</dbReference>
<keyword evidence="1" id="KW-0378">Hydrolase</keyword>
<proteinExistence type="inferred from homology"/>
<dbReference type="PROSITE" id="PS00129">
    <property type="entry name" value="GLYCOSYL_HYDROL_F31_1"/>
    <property type="match status" value="1"/>
</dbReference>
<keyword evidence="1" id="KW-0326">Glycosidase</keyword>